<dbReference type="EMBL" id="JAGZXI010000011">
    <property type="protein sequence ID" value="MBS6635527.1"/>
    <property type="molecule type" value="Genomic_DNA"/>
</dbReference>
<dbReference type="Pfam" id="PF07314">
    <property type="entry name" value="Lit"/>
    <property type="match status" value="1"/>
</dbReference>
<feature type="transmembrane region" description="Helical" evidence="2">
    <location>
        <begin position="222"/>
        <end position="247"/>
    </location>
</feature>
<keyword evidence="2" id="KW-0472">Membrane</keyword>
<proteinExistence type="predicted"/>
<keyword evidence="2" id="KW-1133">Transmembrane helix</keyword>
<keyword evidence="2" id="KW-0812">Transmembrane</keyword>
<feature type="compositionally biased region" description="Low complexity" evidence="1">
    <location>
        <begin position="187"/>
        <end position="197"/>
    </location>
</feature>
<accession>A0A943Y4F4</accession>
<sequence>MTKETPRGMWGALRPAIRRTNAEELLQARQAERQANRQAVEPAPNTGAFGRIAADVPSVAEEPDLPTGSVPVVPARSKLREQGVGSRVRTRTNVSTGFVPLVRDSQSTPKNPTLSDLNRETMQRAAEAEATASAPATASSTPAADAPAQAAGVATAEAATTTGNSCRKYRTETTRTGQNQTVADPNAPLSSLASSPEAAERAAARQDAMQDQPRLLKLRATLIALAVPLSVLMIAIRAVASAPFLWFEYHRPGFPEDSYGYYLIERMRLGSYGLDYINNFAPREYLARISTGADKTLAFTDAEVNHMHDVKWVLLIATLAVAVFVLVTLFSSLSLSERAPGVIRRSLFTGTWITLGLIVVLGVVGAFGWEWLFTTFHQVFFPQGNWEFSVRSTLIRLYPPQFWIDAAIAVAAIVAAQIVILLVATWPTTYRKLKAERRRQERQELRIKLASARVGEN</sequence>
<evidence type="ECO:0000313" key="4">
    <source>
        <dbReference type="Proteomes" id="UP000739069"/>
    </source>
</evidence>
<feature type="region of interest" description="Disordered" evidence="1">
    <location>
        <begin position="29"/>
        <end position="206"/>
    </location>
</feature>
<reference evidence="3" key="1">
    <citation type="submission" date="2021-02" db="EMBL/GenBank/DDBJ databases">
        <title>Infant gut strain persistence is associated with maternal origin, phylogeny, and functional potential including surface adhesion and iron acquisition.</title>
        <authorList>
            <person name="Lou Y.C."/>
        </authorList>
    </citation>
    <scope>NUCLEOTIDE SEQUENCE</scope>
    <source>
        <strain evidence="3">L1_008_092G1_dasL1_008_092G1_concoct_16</strain>
    </source>
</reference>
<feature type="compositionally biased region" description="Polar residues" evidence="1">
    <location>
        <begin position="104"/>
        <end position="116"/>
    </location>
</feature>
<feature type="transmembrane region" description="Helical" evidence="2">
    <location>
        <begin position="347"/>
        <end position="369"/>
    </location>
</feature>
<dbReference type="RefSeq" id="WP_303953532.1">
    <property type="nucleotide sequence ID" value="NZ_JAGZXI010000011.1"/>
</dbReference>
<gene>
    <name evidence="3" type="ORF">KH265_07780</name>
</gene>
<dbReference type="AlphaFoldDB" id="A0A943Y4F4"/>
<feature type="compositionally biased region" description="Polar residues" evidence="1">
    <location>
        <begin position="174"/>
        <end position="183"/>
    </location>
</feature>
<evidence type="ECO:0000256" key="1">
    <source>
        <dbReference type="SAM" id="MobiDB-lite"/>
    </source>
</evidence>
<feature type="transmembrane region" description="Helical" evidence="2">
    <location>
        <begin position="312"/>
        <end position="335"/>
    </location>
</feature>
<organism evidence="3 4">
    <name type="scientific">Rothia mucilaginosa</name>
    <dbReference type="NCBI Taxonomy" id="43675"/>
    <lineage>
        <taxon>Bacteria</taxon>
        <taxon>Bacillati</taxon>
        <taxon>Actinomycetota</taxon>
        <taxon>Actinomycetes</taxon>
        <taxon>Micrococcales</taxon>
        <taxon>Micrococcaceae</taxon>
        <taxon>Rothia</taxon>
    </lineage>
</organism>
<protein>
    <submittedName>
        <fullName evidence="3">TIGR01906 family membrane protein</fullName>
    </submittedName>
</protein>
<dbReference type="Proteomes" id="UP000739069">
    <property type="component" value="Unassembled WGS sequence"/>
</dbReference>
<feature type="transmembrane region" description="Helical" evidence="2">
    <location>
        <begin position="402"/>
        <end position="424"/>
    </location>
</feature>
<comment type="caution">
    <text evidence="3">The sequence shown here is derived from an EMBL/GenBank/DDBJ whole genome shotgun (WGS) entry which is preliminary data.</text>
</comment>
<feature type="compositionally biased region" description="Low complexity" evidence="1">
    <location>
        <begin position="128"/>
        <end position="162"/>
    </location>
</feature>
<evidence type="ECO:0000313" key="3">
    <source>
        <dbReference type="EMBL" id="MBS6635527.1"/>
    </source>
</evidence>
<dbReference type="InterPro" id="IPR010178">
    <property type="entry name" value="Lit"/>
</dbReference>
<dbReference type="NCBIfam" id="TIGR01906">
    <property type="entry name" value="integ_TIGR01906"/>
    <property type="match status" value="1"/>
</dbReference>
<name>A0A943Y4F4_9MICC</name>
<evidence type="ECO:0000256" key="2">
    <source>
        <dbReference type="SAM" id="Phobius"/>
    </source>
</evidence>